<dbReference type="GO" id="GO:0004984">
    <property type="term" value="F:olfactory receptor activity"/>
    <property type="evidence" value="ECO:0007669"/>
    <property type="project" value="InterPro"/>
</dbReference>
<evidence type="ECO:0000256" key="5">
    <source>
        <dbReference type="ARBA" id="ARBA00022725"/>
    </source>
</evidence>
<protein>
    <submittedName>
        <fullName evidence="11">OR14</fullName>
    </submittedName>
</protein>
<evidence type="ECO:0000256" key="7">
    <source>
        <dbReference type="ARBA" id="ARBA00023136"/>
    </source>
</evidence>
<reference evidence="11" key="1">
    <citation type="submission" date="2017-06" db="EMBL/GenBank/DDBJ databases">
        <title>Comparative transcriptome analysis of chemosensory genes in two sister blister beetles provides insights into chemosensory adaptability.</title>
        <authorList>
            <person name="Wu Y."/>
            <person name="Chen X."/>
        </authorList>
    </citation>
    <scope>NUCLEOTIDE SEQUENCE</scope>
</reference>
<evidence type="ECO:0000256" key="2">
    <source>
        <dbReference type="ARBA" id="ARBA00022475"/>
    </source>
</evidence>
<keyword evidence="7 10" id="KW-0472">Membrane</keyword>
<keyword evidence="8" id="KW-0675">Receptor</keyword>
<dbReference type="PANTHER" id="PTHR21137:SF35">
    <property type="entry name" value="ODORANT RECEPTOR 19A-RELATED"/>
    <property type="match status" value="1"/>
</dbReference>
<comment type="subcellular location">
    <subcellularLocation>
        <location evidence="1">Cell membrane</location>
        <topology evidence="1">Multi-pass membrane protein</topology>
    </subcellularLocation>
</comment>
<dbReference type="Pfam" id="PF02949">
    <property type="entry name" value="7tm_6"/>
    <property type="match status" value="1"/>
</dbReference>
<evidence type="ECO:0000256" key="10">
    <source>
        <dbReference type="SAM" id="Phobius"/>
    </source>
</evidence>
<keyword evidence="2" id="KW-1003">Cell membrane</keyword>
<evidence type="ECO:0000256" key="1">
    <source>
        <dbReference type="ARBA" id="ARBA00004651"/>
    </source>
</evidence>
<accession>A0A2U9NJI7</accession>
<keyword evidence="5" id="KW-0552">Olfaction</keyword>
<dbReference type="EMBL" id="MF385180">
    <property type="protein sequence ID" value="AWT23351.1"/>
    <property type="molecule type" value="mRNA"/>
</dbReference>
<proteinExistence type="evidence at transcript level"/>
<evidence type="ECO:0000256" key="4">
    <source>
        <dbReference type="ARBA" id="ARBA00022692"/>
    </source>
</evidence>
<dbReference type="PANTHER" id="PTHR21137">
    <property type="entry name" value="ODORANT RECEPTOR"/>
    <property type="match status" value="1"/>
</dbReference>
<dbReference type="AlphaFoldDB" id="A0A2U9NJI7"/>
<feature type="transmembrane region" description="Helical" evidence="10">
    <location>
        <begin position="59"/>
        <end position="76"/>
    </location>
</feature>
<dbReference type="GO" id="GO:0005886">
    <property type="term" value="C:plasma membrane"/>
    <property type="evidence" value="ECO:0007669"/>
    <property type="project" value="UniProtKB-SubCell"/>
</dbReference>
<name>A0A2U9NJI7_9CUCU</name>
<evidence type="ECO:0000256" key="3">
    <source>
        <dbReference type="ARBA" id="ARBA00022606"/>
    </source>
</evidence>
<organism evidence="11">
    <name type="scientific">Hycleus phaleratus</name>
    <dbReference type="NCBI Taxonomy" id="1248972"/>
    <lineage>
        <taxon>Eukaryota</taxon>
        <taxon>Metazoa</taxon>
        <taxon>Ecdysozoa</taxon>
        <taxon>Arthropoda</taxon>
        <taxon>Hexapoda</taxon>
        <taxon>Insecta</taxon>
        <taxon>Pterygota</taxon>
        <taxon>Neoptera</taxon>
        <taxon>Endopterygota</taxon>
        <taxon>Coleoptera</taxon>
        <taxon>Polyphaga</taxon>
        <taxon>Cucujiformia</taxon>
        <taxon>Meloidae</taxon>
        <taxon>Meloinae</taxon>
        <taxon>Hycleus</taxon>
    </lineage>
</organism>
<feature type="transmembrane region" description="Helical" evidence="10">
    <location>
        <begin position="29"/>
        <end position="47"/>
    </location>
</feature>
<evidence type="ECO:0000256" key="6">
    <source>
        <dbReference type="ARBA" id="ARBA00022989"/>
    </source>
</evidence>
<keyword evidence="9" id="KW-0807">Transducer</keyword>
<keyword evidence="4 10" id="KW-0812">Transmembrane</keyword>
<evidence type="ECO:0000313" key="11">
    <source>
        <dbReference type="EMBL" id="AWT23351.1"/>
    </source>
</evidence>
<evidence type="ECO:0000256" key="9">
    <source>
        <dbReference type="ARBA" id="ARBA00023224"/>
    </source>
</evidence>
<keyword evidence="3" id="KW-0716">Sensory transduction</keyword>
<dbReference type="GO" id="GO:0005549">
    <property type="term" value="F:odorant binding"/>
    <property type="evidence" value="ECO:0007669"/>
    <property type="project" value="InterPro"/>
</dbReference>
<sequence length="155" mass="18195">MKMEDWIKHHRFLYNYVDLFNSTFKIPMLLEYLIFISTMCFELYFISMPDINIVNIFKSLIYIGGLASQLIIYYYWPANLLSDESSNTAFYLYDIPWYNCESVSIKKNLLLMMIRSQKAAVVYAGNLFTVDLSTTTQAFKASMSYFTTLKTMGMK</sequence>
<dbReference type="GO" id="GO:0007165">
    <property type="term" value="P:signal transduction"/>
    <property type="evidence" value="ECO:0007669"/>
    <property type="project" value="UniProtKB-KW"/>
</dbReference>
<keyword evidence="6 10" id="KW-1133">Transmembrane helix</keyword>
<dbReference type="InterPro" id="IPR004117">
    <property type="entry name" value="7tm6_olfct_rcpt"/>
</dbReference>
<evidence type="ECO:0000256" key="8">
    <source>
        <dbReference type="ARBA" id="ARBA00023170"/>
    </source>
</evidence>